<dbReference type="Proteomes" id="UP001054902">
    <property type="component" value="Unassembled WGS sequence"/>
</dbReference>
<evidence type="ECO:0000313" key="6">
    <source>
        <dbReference type="Proteomes" id="UP001054902"/>
    </source>
</evidence>
<keyword evidence="3" id="KW-0694">RNA-binding</keyword>
<dbReference type="PANTHER" id="PTHR42907:SF1">
    <property type="entry name" value="FMN-LINKED OXIDOREDUCTASES SUPERFAMILY PROTEIN"/>
    <property type="match status" value="1"/>
</dbReference>
<comment type="caution">
    <text evidence="5">The sequence shown here is derived from an EMBL/GenBank/DDBJ whole genome shotgun (WGS) entry which is preliminary data.</text>
</comment>
<dbReference type="AlphaFoldDB" id="A0AAD3HDH2"/>
<dbReference type="PANTHER" id="PTHR42907">
    <property type="entry name" value="FMN-LINKED OXIDOREDUCTASES SUPERFAMILY PROTEIN"/>
    <property type="match status" value="1"/>
</dbReference>
<accession>A0AAD3HDH2</accession>
<evidence type="ECO:0000256" key="3">
    <source>
        <dbReference type="ARBA" id="ARBA00022884"/>
    </source>
</evidence>
<keyword evidence="6" id="KW-1185">Reference proteome</keyword>
<dbReference type="Gene3D" id="3.20.20.70">
    <property type="entry name" value="Aldolase class I"/>
    <property type="match status" value="1"/>
</dbReference>
<evidence type="ECO:0000313" key="5">
    <source>
        <dbReference type="EMBL" id="GFH59209.1"/>
    </source>
</evidence>
<sequence length="467" mass="52719">MATTKQFHIAPMLDVSTTEFLHFVRILSKRCILWTEMIVDETLWYSQDVDHHLSFSKELSPIICQIGGRTPEYIAKGVEQMEMYGYDEVNLNIDCPSSRVSGKRKFGAILMHDKETAYEVVQAMNENTKEIPISVKTRVGIELEDGEAFDTMDHLIGFIEDLRSRGCYKFYIHARKCVIGGLSPAQNRLVPPLNYPRVYELCNNFPDCEFILNGGIPGLAASKLICKDVGEETNSNCESSIKMQEHVVPCKVCNASNGSCTVPPNITPPNLTGVMLGRAVMDNPSMFWDIDRYFYGEANNPCKNRRQVLEQYCDFLNSIYSRRCCDSEETVTSKIPSPKFQMFVESGGCNICKSYHGEPKYITNPTEINKSTGSKMKITSRVIDRSLRPILGIFFGCRMNKGFRRECDRLSRDKSIRNCGPAFIIKKAISTMPAELLDMPFTKTEDIDNSSLNVFVGPTLDGCQTFP</sequence>
<dbReference type="EMBL" id="BLLK01000062">
    <property type="protein sequence ID" value="GFH59209.1"/>
    <property type="molecule type" value="Genomic_DNA"/>
</dbReference>
<dbReference type="CDD" id="cd02801">
    <property type="entry name" value="DUS_like_FMN"/>
    <property type="match status" value="1"/>
</dbReference>
<dbReference type="GO" id="GO:0017150">
    <property type="term" value="F:tRNA dihydrouridine synthase activity"/>
    <property type="evidence" value="ECO:0007669"/>
    <property type="project" value="InterPro"/>
</dbReference>
<organism evidence="5 6">
    <name type="scientific">Chaetoceros tenuissimus</name>
    <dbReference type="NCBI Taxonomy" id="426638"/>
    <lineage>
        <taxon>Eukaryota</taxon>
        <taxon>Sar</taxon>
        <taxon>Stramenopiles</taxon>
        <taxon>Ochrophyta</taxon>
        <taxon>Bacillariophyta</taxon>
        <taxon>Coscinodiscophyceae</taxon>
        <taxon>Chaetocerotophycidae</taxon>
        <taxon>Chaetocerotales</taxon>
        <taxon>Chaetocerotaceae</taxon>
        <taxon>Chaetoceros</taxon>
    </lineage>
</organism>
<dbReference type="Pfam" id="PF01207">
    <property type="entry name" value="Dus"/>
    <property type="match status" value="1"/>
</dbReference>
<keyword evidence="1" id="KW-0820">tRNA-binding</keyword>
<dbReference type="InterPro" id="IPR035587">
    <property type="entry name" value="DUS-like_FMN-bd"/>
</dbReference>
<proteinExistence type="predicted"/>
<evidence type="ECO:0000256" key="2">
    <source>
        <dbReference type="ARBA" id="ARBA00022857"/>
    </source>
</evidence>
<gene>
    <name evidence="5" type="ORF">CTEN210_15685</name>
</gene>
<feature type="domain" description="DUS-like FMN-binding" evidence="4">
    <location>
        <begin position="9"/>
        <end position="221"/>
    </location>
</feature>
<protein>
    <submittedName>
        <fullName evidence="5">FMN-linked oxidoreductase</fullName>
    </submittedName>
</protein>
<evidence type="ECO:0000259" key="4">
    <source>
        <dbReference type="Pfam" id="PF01207"/>
    </source>
</evidence>
<name>A0AAD3HDH2_9STRA</name>
<evidence type="ECO:0000256" key="1">
    <source>
        <dbReference type="ARBA" id="ARBA00022555"/>
    </source>
</evidence>
<dbReference type="InterPro" id="IPR013785">
    <property type="entry name" value="Aldolase_TIM"/>
</dbReference>
<keyword evidence="2" id="KW-0521">NADP</keyword>
<dbReference type="InterPro" id="IPR004653">
    <property type="entry name" value="DusA"/>
</dbReference>
<reference evidence="5 6" key="1">
    <citation type="journal article" date="2021" name="Sci. Rep.">
        <title>The genome of the diatom Chaetoceros tenuissimus carries an ancient integrated fragment of an extant virus.</title>
        <authorList>
            <person name="Hongo Y."/>
            <person name="Kimura K."/>
            <person name="Takaki Y."/>
            <person name="Yoshida Y."/>
            <person name="Baba S."/>
            <person name="Kobayashi G."/>
            <person name="Nagasaki K."/>
            <person name="Hano T."/>
            <person name="Tomaru Y."/>
        </authorList>
    </citation>
    <scope>NUCLEOTIDE SEQUENCE [LARGE SCALE GENOMIC DNA]</scope>
    <source>
        <strain evidence="5 6">NIES-3715</strain>
    </source>
</reference>
<dbReference type="SUPFAM" id="SSF51395">
    <property type="entry name" value="FMN-linked oxidoreductases"/>
    <property type="match status" value="1"/>
</dbReference>
<dbReference type="GO" id="GO:0000049">
    <property type="term" value="F:tRNA binding"/>
    <property type="evidence" value="ECO:0007669"/>
    <property type="project" value="UniProtKB-KW"/>
</dbReference>